<sequence>MIVILTRSSETQYSSFTAHWWVIAQCAQNKKVTLYRRYDYVHDSDNAFMHLNLITYGAANLKTATALADPPPSPPLPDEEEQRGESLRRGRGICGNPLSEIYDRRGGGRRDGVGDRNP</sequence>
<feature type="compositionally biased region" description="Basic and acidic residues" evidence="1">
    <location>
        <begin position="101"/>
        <end position="118"/>
    </location>
</feature>
<organism evidence="2 3">
    <name type="scientific">Caerostris darwini</name>
    <dbReference type="NCBI Taxonomy" id="1538125"/>
    <lineage>
        <taxon>Eukaryota</taxon>
        <taxon>Metazoa</taxon>
        <taxon>Ecdysozoa</taxon>
        <taxon>Arthropoda</taxon>
        <taxon>Chelicerata</taxon>
        <taxon>Arachnida</taxon>
        <taxon>Araneae</taxon>
        <taxon>Araneomorphae</taxon>
        <taxon>Entelegynae</taxon>
        <taxon>Araneoidea</taxon>
        <taxon>Araneidae</taxon>
        <taxon>Caerostris</taxon>
    </lineage>
</organism>
<evidence type="ECO:0000256" key="1">
    <source>
        <dbReference type="SAM" id="MobiDB-lite"/>
    </source>
</evidence>
<dbReference type="AlphaFoldDB" id="A0AAV4WQ72"/>
<reference evidence="2 3" key="1">
    <citation type="submission" date="2021-06" db="EMBL/GenBank/DDBJ databases">
        <title>Caerostris darwini draft genome.</title>
        <authorList>
            <person name="Kono N."/>
            <person name="Arakawa K."/>
        </authorList>
    </citation>
    <scope>NUCLEOTIDE SEQUENCE [LARGE SCALE GENOMIC DNA]</scope>
</reference>
<evidence type="ECO:0000313" key="2">
    <source>
        <dbReference type="EMBL" id="GIY84478.1"/>
    </source>
</evidence>
<comment type="caution">
    <text evidence="2">The sequence shown here is derived from an EMBL/GenBank/DDBJ whole genome shotgun (WGS) entry which is preliminary data.</text>
</comment>
<evidence type="ECO:0000313" key="3">
    <source>
        <dbReference type="Proteomes" id="UP001054837"/>
    </source>
</evidence>
<protein>
    <submittedName>
        <fullName evidence="2">Uncharacterized protein</fullName>
    </submittedName>
</protein>
<dbReference type="EMBL" id="BPLQ01014930">
    <property type="protein sequence ID" value="GIY84478.1"/>
    <property type="molecule type" value="Genomic_DNA"/>
</dbReference>
<keyword evidence="3" id="KW-1185">Reference proteome</keyword>
<name>A0AAV4WQ72_9ARAC</name>
<accession>A0AAV4WQ72</accession>
<gene>
    <name evidence="2" type="ORF">CDAR_279011</name>
</gene>
<dbReference type="Proteomes" id="UP001054837">
    <property type="component" value="Unassembled WGS sequence"/>
</dbReference>
<proteinExistence type="predicted"/>
<feature type="region of interest" description="Disordered" evidence="1">
    <location>
        <begin position="65"/>
        <end position="118"/>
    </location>
</feature>